<dbReference type="Pfam" id="PF05190">
    <property type="entry name" value="MutS_IV"/>
    <property type="match status" value="1"/>
</dbReference>
<keyword evidence="7 9" id="KW-0234">DNA repair</keyword>
<keyword evidence="3 9" id="KW-0547">Nucleotide-binding</keyword>
<proteinExistence type="inferred from homology"/>
<keyword evidence="4 9" id="KW-0227">DNA damage</keyword>
<dbReference type="PROSITE" id="PS00486">
    <property type="entry name" value="DNA_MISMATCH_REPAIR_2"/>
    <property type="match status" value="1"/>
</dbReference>
<dbReference type="OrthoDB" id="9802448at2"/>
<dbReference type="PANTHER" id="PTHR11361">
    <property type="entry name" value="DNA MISMATCH REPAIR PROTEIN MUTS FAMILY MEMBER"/>
    <property type="match status" value="1"/>
</dbReference>
<evidence type="ECO:0000256" key="8">
    <source>
        <dbReference type="ARBA" id="ARBA00024647"/>
    </source>
</evidence>
<dbReference type="Gene3D" id="1.10.1420.10">
    <property type="match status" value="2"/>
</dbReference>
<evidence type="ECO:0000256" key="2">
    <source>
        <dbReference type="ARBA" id="ARBA00021982"/>
    </source>
</evidence>
<dbReference type="Pfam" id="PF00488">
    <property type="entry name" value="MutS_V"/>
    <property type="match status" value="1"/>
</dbReference>
<dbReference type="EMBL" id="CP003263">
    <property type="protein sequence ID" value="AGC66967.1"/>
    <property type="molecule type" value="Genomic_DNA"/>
</dbReference>
<organism evidence="12 13">
    <name type="scientific">Candidatus Uzinura diaspidicola str. ASNER</name>
    <dbReference type="NCBI Taxonomy" id="1133592"/>
    <lineage>
        <taxon>Bacteria</taxon>
        <taxon>Pseudomonadati</taxon>
        <taxon>Bacteroidota</taxon>
        <taxon>Flavobacteriia</taxon>
        <taxon>Flavobacteriales</taxon>
        <taxon>Candidatus Uzinura</taxon>
    </lineage>
</organism>
<evidence type="ECO:0000256" key="1">
    <source>
        <dbReference type="ARBA" id="ARBA00006271"/>
    </source>
</evidence>
<dbReference type="InterPro" id="IPR007860">
    <property type="entry name" value="DNA_mmatch_repair_MutS_con_dom"/>
</dbReference>
<dbReference type="GO" id="GO:0140664">
    <property type="term" value="F:ATP-dependent DNA damage sensor activity"/>
    <property type="evidence" value="ECO:0007669"/>
    <property type="project" value="InterPro"/>
</dbReference>
<dbReference type="NCBIfam" id="TIGR01070">
    <property type="entry name" value="mutS1"/>
    <property type="match status" value="1"/>
</dbReference>
<dbReference type="InterPro" id="IPR007861">
    <property type="entry name" value="DNA_mismatch_repair_MutS_clamp"/>
</dbReference>
<dbReference type="SUPFAM" id="SSF55271">
    <property type="entry name" value="DNA repair protein MutS, domain I"/>
    <property type="match status" value="1"/>
</dbReference>
<dbReference type="AlphaFoldDB" id="L7VJS0"/>
<dbReference type="InterPro" id="IPR045076">
    <property type="entry name" value="MutS"/>
</dbReference>
<dbReference type="PANTHER" id="PTHR11361:SF34">
    <property type="entry name" value="DNA MISMATCH REPAIR PROTEIN MSH1, MITOCHONDRIAL"/>
    <property type="match status" value="1"/>
</dbReference>
<dbReference type="InterPro" id="IPR016151">
    <property type="entry name" value="DNA_mismatch_repair_MutS_N"/>
</dbReference>
<dbReference type="Gene3D" id="3.30.420.110">
    <property type="entry name" value="MutS, connector domain"/>
    <property type="match status" value="1"/>
</dbReference>
<dbReference type="KEGG" id="udi:ASNER_211"/>
<dbReference type="InterPro" id="IPR036187">
    <property type="entry name" value="DNA_mismatch_repair_MutS_sf"/>
</dbReference>
<dbReference type="Gene3D" id="3.40.50.300">
    <property type="entry name" value="P-loop containing nucleotide triphosphate hydrolases"/>
    <property type="match status" value="1"/>
</dbReference>
<dbReference type="InterPro" id="IPR007695">
    <property type="entry name" value="DNA_mismatch_repair_MutS-lik_N"/>
</dbReference>
<dbReference type="GO" id="GO:0006298">
    <property type="term" value="P:mismatch repair"/>
    <property type="evidence" value="ECO:0007669"/>
    <property type="project" value="UniProtKB-UniRule"/>
</dbReference>
<dbReference type="GO" id="GO:0003684">
    <property type="term" value="F:damaged DNA binding"/>
    <property type="evidence" value="ECO:0007669"/>
    <property type="project" value="UniProtKB-UniRule"/>
</dbReference>
<dbReference type="NCBIfam" id="NF003810">
    <property type="entry name" value="PRK05399.1"/>
    <property type="match status" value="1"/>
</dbReference>
<dbReference type="Proteomes" id="UP000011174">
    <property type="component" value="Chromosome"/>
</dbReference>
<evidence type="ECO:0000256" key="3">
    <source>
        <dbReference type="ARBA" id="ARBA00022741"/>
    </source>
</evidence>
<dbReference type="GO" id="GO:0005829">
    <property type="term" value="C:cytosol"/>
    <property type="evidence" value="ECO:0007669"/>
    <property type="project" value="TreeGrafter"/>
</dbReference>
<name>L7VJS0_9FLAO</name>
<keyword evidence="13" id="KW-1185">Reference proteome</keyword>
<dbReference type="HAMAP" id="MF_00096">
    <property type="entry name" value="MutS"/>
    <property type="match status" value="1"/>
</dbReference>
<dbReference type="Pfam" id="PF01624">
    <property type="entry name" value="MutS_I"/>
    <property type="match status" value="1"/>
</dbReference>
<evidence type="ECO:0000256" key="5">
    <source>
        <dbReference type="ARBA" id="ARBA00022840"/>
    </source>
</evidence>
<dbReference type="Gene3D" id="3.40.1170.10">
    <property type="entry name" value="DNA repair protein MutS, domain I"/>
    <property type="match status" value="1"/>
</dbReference>
<dbReference type="SUPFAM" id="SSF52540">
    <property type="entry name" value="P-loop containing nucleoside triphosphate hydrolases"/>
    <property type="match status" value="1"/>
</dbReference>
<evidence type="ECO:0000256" key="7">
    <source>
        <dbReference type="ARBA" id="ARBA00023204"/>
    </source>
</evidence>
<dbReference type="InterPro" id="IPR007696">
    <property type="entry name" value="DNA_mismatch_repair_MutS_core"/>
</dbReference>
<dbReference type="InterPro" id="IPR005748">
    <property type="entry name" value="DNA_mismatch_repair_MutS"/>
</dbReference>
<dbReference type="Pfam" id="PF05188">
    <property type="entry name" value="MutS_II"/>
    <property type="match status" value="1"/>
</dbReference>
<dbReference type="SMART" id="SM00534">
    <property type="entry name" value="MUTSac"/>
    <property type="match status" value="1"/>
</dbReference>
<sequence length="785" mass="89944">MAQYHQIKSRYPEALLLFRVGDFYETFEDDAIKCSESLNIVLTNRSDIKLAGFPHHALNNFLPKLVQAGYRVAICDQLEDPKKTKGIVKRGITHLVTPGLTLDDQILQAKSNNFLAALHFEKEKSGVAFLDISTGEFLVAEEKNSYVKQLIKKISPSEIIYQKKKKDKFEELLENNFFSFAMDDWVFQYESAYEKLTRHFQTSSLKGFGVENLKYAIIAAGAIFNYLDHTHNSKIRHISSLRRIDPDKYVWMDDFTIKSLEILESNHLNGRSLLEILDSTLTFMGSRLLKRWIIMPIKNLSTIYARYNLVEALLRSNIDMKLTKFFKSLGDIERLTSKVIIESITPRELMNLSHSLVVMENIKKLLSSSNEDKLNLYSNKFPYLNPLYDTIRRILHSDPAHQLGKGNVIASGVSKELDELRALVSSLKKDLERICLHERKSTGIPLKISFNNVFGYYIEIRNIYKNKVPENWMRKQTLVNSERYITEELKSLEIKILGAEEKILSLEKDLFKNLVFSVGKYFIDLQKVSKLIAHLDVLFAFANNAKNNEYVRPIINNSMNLYIKKGRHPVIEKSLPFGTNYVANDLFIDNVESQILIITGPNMAGKSAVLRQTALIVLMAHFGSYVPAQYVYIGYIDKIFSRVGASDNISLGESTFMVEMNETASILNNMSKRSLIILDEIGRGTSTYDGASIAWAVVEYLHEHPKRPKTLFATHYHELHKMSNIFKRIKNFNVSVREIDGNVIFLRKLIPGESKHSLGLHVAKIANMPPSVLKIAKEILDYMRE</sequence>
<keyword evidence="6 9" id="KW-0238">DNA-binding</keyword>
<evidence type="ECO:0000259" key="11">
    <source>
        <dbReference type="PROSITE" id="PS00486"/>
    </source>
</evidence>
<evidence type="ECO:0000256" key="4">
    <source>
        <dbReference type="ARBA" id="ARBA00022763"/>
    </source>
</evidence>
<protein>
    <recommendedName>
        <fullName evidence="2 9">DNA mismatch repair protein MutS</fullName>
    </recommendedName>
</protein>
<dbReference type="GO" id="GO:0030983">
    <property type="term" value="F:mismatched DNA binding"/>
    <property type="evidence" value="ECO:0007669"/>
    <property type="project" value="InterPro"/>
</dbReference>
<dbReference type="FunFam" id="3.40.50.300:FF:000870">
    <property type="entry name" value="MutS protein homolog 4"/>
    <property type="match status" value="1"/>
</dbReference>
<gene>
    <name evidence="9 12" type="primary">mutS</name>
    <name evidence="12" type="ORF">ASNER_211</name>
</gene>
<keyword evidence="5 9" id="KW-0067">ATP-binding</keyword>
<dbReference type="InterPro" id="IPR000432">
    <property type="entry name" value="DNA_mismatch_repair_MutS_C"/>
</dbReference>
<dbReference type="SUPFAM" id="SSF53150">
    <property type="entry name" value="DNA repair protein MutS, domain II"/>
    <property type="match status" value="1"/>
</dbReference>
<feature type="domain" description="DNA mismatch repair proteins mutS family" evidence="11">
    <location>
        <begin position="674"/>
        <end position="690"/>
    </location>
</feature>
<dbReference type="InterPro" id="IPR036678">
    <property type="entry name" value="MutS_con_dom_sf"/>
</dbReference>
<reference evidence="12 13" key="1">
    <citation type="journal article" date="2013" name="Environ. Microbiol.">
        <title>The nutrient supplying capabilities of Uzinura, an endosymbiont of armoured scale insects.</title>
        <authorList>
            <person name="Sabree Z.L."/>
            <person name="Huang C.Y."/>
            <person name="Okusu A."/>
            <person name="Moran N.A."/>
            <person name="Normark B.B."/>
        </authorList>
    </citation>
    <scope>NUCLEOTIDE SEQUENCE [LARGE SCALE GENOMIC DNA]</scope>
    <source>
        <strain evidence="12 13">ASNER</strain>
    </source>
</reference>
<dbReference type="PATRIC" id="fig|1133592.3.peg.196"/>
<accession>L7VJS0</accession>
<evidence type="ECO:0000313" key="13">
    <source>
        <dbReference type="Proteomes" id="UP000011174"/>
    </source>
</evidence>
<evidence type="ECO:0000313" key="12">
    <source>
        <dbReference type="EMBL" id="AGC66967.1"/>
    </source>
</evidence>
<dbReference type="HOGENOM" id="CLU_002472_3_1_10"/>
<feature type="binding site" evidence="9">
    <location>
        <begin position="600"/>
        <end position="607"/>
    </location>
    <ligand>
        <name>ATP</name>
        <dbReference type="ChEBI" id="CHEBI:30616"/>
    </ligand>
</feature>
<dbReference type="InterPro" id="IPR017261">
    <property type="entry name" value="DNA_mismatch_repair_MutS/MSH"/>
</dbReference>
<comment type="function">
    <text evidence="8 9">This protein is involved in the repair of mismatches in DNA. It is possible that it carries out the mismatch recognition step. This protein has a weak ATPase activity.</text>
</comment>
<dbReference type="SUPFAM" id="SSF48334">
    <property type="entry name" value="DNA repair protein MutS, domain III"/>
    <property type="match status" value="1"/>
</dbReference>
<dbReference type="InterPro" id="IPR027417">
    <property type="entry name" value="P-loop_NTPase"/>
</dbReference>
<evidence type="ECO:0000256" key="10">
    <source>
        <dbReference type="RuleBase" id="RU003756"/>
    </source>
</evidence>
<dbReference type="STRING" id="1133592.ASNER_211"/>
<evidence type="ECO:0000256" key="9">
    <source>
        <dbReference type="HAMAP-Rule" id="MF_00096"/>
    </source>
</evidence>
<dbReference type="Pfam" id="PF05192">
    <property type="entry name" value="MutS_III"/>
    <property type="match status" value="1"/>
</dbReference>
<comment type="similarity">
    <text evidence="1 9 10">Belongs to the DNA mismatch repair MutS family.</text>
</comment>
<dbReference type="GO" id="GO:0005524">
    <property type="term" value="F:ATP binding"/>
    <property type="evidence" value="ECO:0007669"/>
    <property type="project" value="UniProtKB-UniRule"/>
</dbReference>
<dbReference type="SMART" id="SM00533">
    <property type="entry name" value="MUTSd"/>
    <property type="match status" value="1"/>
</dbReference>
<dbReference type="PIRSF" id="PIRSF037677">
    <property type="entry name" value="DNA_mis_repair_Msh6"/>
    <property type="match status" value="1"/>
</dbReference>
<evidence type="ECO:0000256" key="6">
    <source>
        <dbReference type="ARBA" id="ARBA00023125"/>
    </source>
</evidence>